<keyword evidence="2" id="KW-1185">Reference proteome</keyword>
<reference evidence="1 2" key="1">
    <citation type="submission" date="2018-06" db="EMBL/GenBank/DDBJ databases">
        <title>Comparative genomics reveals the genomic features of Rhizophagus irregularis, R. cerebriforme, R. diaphanum and Gigaspora rosea, and their symbiotic lifestyle signature.</title>
        <authorList>
            <person name="Morin E."/>
            <person name="San Clemente H."/>
            <person name="Chen E.C.H."/>
            <person name="De La Providencia I."/>
            <person name="Hainaut M."/>
            <person name="Kuo A."/>
            <person name="Kohler A."/>
            <person name="Murat C."/>
            <person name="Tang N."/>
            <person name="Roy S."/>
            <person name="Loubradou J."/>
            <person name="Henrissat B."/>
            <person name="Grigoriev I.V."/>
            <person name="Corradi N."/>
            <person name="Roux C."/>
            <person name="Martin F.M."/>
        </authorList>
    </citation>
    <scope>NUCLEOTIDE SEQUENCE [LARGE SCALE GENOMIC DNA]</scope>
    <source>
        <strain evidence="1 2">DAOM 194757</strain>
    </source>
</reference>
<evidence type="ECO:0000313" key="1">
    <source>
        <dbReference type="EMBL" id="RIB09003.1"/>
    </source>
</evidence>
<accession>A0A397UNQ3</accession>
<name>A0A397UNQ3_9GLOM</name>
<dbReference type="Proteomes" id="UP000266673">
    <property type="component" value="Unassembled WGS sequence"/>
</dbReference>
<evidence type="ECO:0000313" key="2">
    <source>
        <dbReference type="Proteomes" id="UP000266673"/>
    </source>
</evidence>
<organism evidence="1 2">
    <name type="scientific">Gigaspora rosea</name>
    <dbReference type="NCBI Taxonomy" id="44941"/>
    <lineage>
        <taxon>Eukaryota</taxon>
        <taxon>Fungi</taxon>
        <taxon>Fungi incertae sedis</taxon>
        <taxon>Mucoromycota</taxon>
        <taxon>Glomeromycotina</taxon>
        <taxon>Glomeromycetes</taxon>
        <taxon>Diversisporales</taxon>
        <taxon>Gigasporaceae</taxon>
        <taxon>Gigaspora</taxon>
    </lineage>
</organism>
<dbReference type="AlphaFoldDB" id="A0A397UNQ3"/>
<dbReference type="OrthoDB" id="2426015at2759"/>
<proteinExistence type="predicted"/>
<comment type="caution">
    <text evidence="1">The sequence shown here is derived from an EMBL/GenBank/DDBJ whole genome shotgun (WGS) entry which is preliminary data.</text>
</comment>
<gene>
    <name evidence="1" type="ORF">C2G38_2044679</name>
</gene>
<sequence length="197" mass="22044">MAYLPENGVKDGDSFIPGFSCKCEEISGKIYNNPTSAISSLYQRLFETTTKFSGPLIMGPFSFKLDRLNIFVYSIGISDNSCLLSAGSGFNSSFISVIKKNGKAKSPVITQGIEKTGCFINIYVDNQLFKRIEGVDPNQTWKQTGLLKQYEEYHNLWVNFTFDVRSLDHVPSIKLRVAKGPGFGRDNHDRETINYAA</sequence>
<dbReference type="EMBL" id="QKWP01001428">
    <property type="protein sequence ID" value="RIB09003.1"/>
    <property type="molecule type" value="Genomic_DNA"/>
</dbReference>
<protein>
    <submittedName>
        <fullName evidence="1">Uncharacterized protein</fullName>
    </submittedName>
</protein>